<reference evidence="1" key="1">
    <citation type="journal article" date="2019" name="PLoS Negl. Trop. Dis.">
        <title>Revisiting the worldwide diversity of Leptospira species in the environment.</title>
        <authorList>
            <person name="Vincent A.T."/>
            <person name="Schiettekatte O."/>
            <person name="Bourhy P."/>
            <person name="Veyrier F.J."/>
            <person name="Picardeau M."/>
        </authorList>
    </citation>
    <scope>NUCLEOTIDE SEQUENCE [LARGE SCALE GENOMIC DNA]</scope>
    <source>
        <strain evidence="1">201800293</strain>
    </source>
</reference>
<accession>A0A6N4Q7J7</accession>
<comment type="caution">
    <text evidence="1">The sequence shown here is derived from an EMBL/GenBank/DDBJ whole genome shotgun (WGS) entry which is preliminary data.</text>
</comment>
<proteinExistence type="predicted"/>
<gene>
    <name evidence="1" type="ORF">EHQ18_03030</name>
</gene>
<name>A0A6N4Q7J7_9LEPT</name>
<dbReference type="AlphaFoldDB" id="A0A6N4Q7J7"/>
<keyword evidence="2" id="KW-1185">Reference proteome</keyword>
<dbReference type="EMBL" id="RQFF01000010">
    <property type="protein sequence ID" value="TGK75283.1"/>
    <property type="molecule type" value="Genomic_DNA"/>
</dbReference>
<dbReference type="Proteomes" id="UP000297239">
    <property type="component" value="Unassembled WGS sequence"/>
</dbReference>
<protein>
    <submittedName>
        <fullName evidence="1">Uncharacterized protein</fullName>
    </submittedName>
</protein>
<dbReference type="RefSeq" id="WP_135631872.1">
    <property type="nucleotide sequence ID" value="NZ_RQFE01000009.1"/>
</dbReference>
<evidence type="ECO:0000313" key="2">
    <source>
        <dbReference type="Proteomes" id="UP000297239"/>
    </source>
</evidence>
<sequence>MATKHKFGSWLLIAIGQLLFPLGHPNHGMMAPGQARSGRLLGAPVFRQILEGGLNASEKVLFASDARVSFGQSCQFVWDARIWAFMALECYRPLFEGFRGDFVEFLKNCLKWKSGPVGSTGREILTFTDRRAEKQGKK</sequence>
<organism evidence="1 2">
    <name type="scientific">Leptospira kanakyensis</name>
    <dbReference type="NCBI Taxonomy" id="2484968"/>
    <lineage>
        <taxon>Bacteria</taxon>
        <taxon>Pseudomonadati</taxon>
        <taxon>Spirochaetota</taxon>
        <taxon>Spirochaetia</taxon>
        <taxon>Leptospirales</taxon>
        <taxon>Leptospiraceae</taxon>
        <taxon>Leptospira</taxon>
    </lineage>
</organism>
<evidence type="ECO:0000313" key="1">
    <source>
        <dbReference type="EMBL" id="TGK75283.1"/>
    </source>
</evidence>